<keyword evidence="2" id="KW-0695">RNA-directed DNA polymerase</keyword>
<comment type="caution">
    <text evidence="2">The sequence shown here is derived from an EMBL/GenBank/DDBJ whole genome shotgun (WGS) entry which is preliminary data.</text>
</comment>
<gene>
    <name evidence="2" type="ORF">PoB_001153800</name>
</gene>
<evidence type="ECO:0000313" key="2">
    <source>
        <dbReference type="EMBL" id="GFN85032.1"/>
    </source>
</evidence>
<dbReference type="EMBL" id="BLXT01001356">
    <property type="protein sequence ID" value="GFN85032.1"/>
    <property type="molecule type" value="Genomic_DNA"/>
</dbReference>
<dbReference type="AlphaFoldDB" id="A0AAV3YRR1"/>
<reference evidence="2 3" key="1">
    <citation type="journal article" date="2021" name="Elife">
        <title>Chloroplast acquisition without the gene transfer in kleptoplastic sea slugs, Plakobranchus ocellatus.</title>
        <authorList>
            <person name="Maeda T."/>
            <person name="Takahashi S."/>
            <person name="Yoshida T."/>
            <person name="Shimamura S."/>
            <person name="Takaki Y."/>
            <person name="Nagai Y."/>
            <person name="Toyoda A."/>
            <person name="Suzuki Y."/>
            <person name="Arimoto A."/>
            <person name="Ishii H."/>
            <person name="Satoh N."/>
            <person name="Nishiyama T."/>
            <person name="Hasebe M."/>
            <person name="Maruyama T."/>
            <person name="Minagawa J."/>
            <person name="Obokata J."/>
            <person name="Shigenobu S."/>
        </authorList>
    </citation>
    <scope>NUCLEOTIDE SEQUENCE [LARGE SCALE GENOMIC DNA]</scope>
</reference>
<name>A0AAV3YRR1_9GAST</name>
<keyword evidence="2" id="KW-0808">Transferase</keyword>
<dbReference type="Pfam" id="PF00078">
    <property type="entry name" value="RVT_1"/>
    <property type="match status" value="1"/>
</dbReference>
<accession>A0AAV3YRR1</accession>
<keyword evidence="3" id="KW-1185">Reference proteome</keyword>
<dbReference type="Proteomes" id="UP000735302">
    <property type="component" value="Unassembled WGS sequence"/>
</dbReference>
<protein>
    <submittedName>
        <fullName evidence="2">LINE-1 reverse transcriptase</fullName>
    </submittedName>
</protein>
<evidence type="ECO:0000259" key="1">
    <source>
        <dbReference type="PROSITE" id="PS50878"/>
    </source>
</evidence>
<feature type="domain" description="Reverse transcriptase" evidence="1">
    <location>
        <begin position="1"/>
        <end position="160"/>
    </location>
</feature>
<organism evidence="2 3">
    <name type="scientific">Plakobranchus ocellatus</name>
    <dbReference type="NCBI Taxonomy" id="259542"/>
    <lineage>
        <taxon>Eukaryota</taxon>
        <taxon>Metazoa</taxon>
        <taxon>Spiralia</taxon>
        <taxon>Lophotrochozoa</taxon>
        <taxon>Mollusca</taxon>
        <taxon>Gastropoda</taxon>
        <taxon>Heterobranchia</taxon>
        <taxon>Euthyneura</taxon>
        <taxon>Panpulmonata</taxon>
        <taxon>Sacoglossa</taxon>
        <taxon>Placobranchoidea</taxon>
        <taxon>Plakobranchidae</taxon>
        <taxon>Plakobranchus</taxon>
    </lineage>
</organism>
<proteinExistence type="predicted"/>
<sequence length="160" mass="18768">MRKSLIPEISPIKFGLIPDEGTRNAIFTLSMLMERRIERQKDLHLCFIDYPKAFDKLRHVELFPMLEKLDIDGKDLRVIRNLNWNYTAFVRIEREHSDIKPIKRGVGQGCVMSPVTYIVKYPLGILMVFQAEKNGENLNYLRYADDTVYEQNLANNSQNF</sequence>
<dbReference type="PANTHER" id="PTHR47027">
    <property type="entry name" value="REVERSE TRANSCRIPTASE DOMAIN-CONTAINING PROTEIN"/>
    <property type="match status" value="1"/>
</dbReference>
<dbReference type="PANTHER" id="PTHR47027:SF20">
    <property type="entry name" value="REVERSE TRANSCRIPTASE-LIKE PROTEIN WITH RNA-DIRECTED DNA POLYMERASE DOMAIN"/>
    <property type="match status" value="1"/>
</dbReference>
<dbReference type="GO" id="GO:0003964">
    <property type="term" value="F:RNA-directed DNA polymerase activity"/>
    <property type="evidence" value="ECO:0007669"/>
    <property type="project" value="UniProtKB-KW"/>
</dbReference>
<dbReference type="PROSITE" id="PS50878">
    <property type="entry name" value="RT_POL"/>
    <property type="match status" value="1"/>
</dbReference>
<keyword evidence="2" id="KW-0548">Nucleotidyltransferase</keyword>
<dbReference type="InterPro" id="IPR000477">
    <property type="entry name" value="RT_dom"/>
</dbReference>
<evidence type="ECO:0000313" key="3">
    <source>
        <dbReference type="Proteomes" id="UP000735302"/>
    </source>
</evidence>